<dbReference type="HOGENOM" id="CLU_373045_0_0_1"/>
<feature type="compositionally biased region" description="Basic and acidic residues" evidence="1">
    <location>
        <begin position="254"/>
        <end position="265"/>
    </location>
</feature>
<sequence length="745" mass="87459">MQNYSQSSKNNNSTLTNSQRKILTDLKSNIPFRIKKALSRIHTVYQSDPNISMYMNECIRLASIDQKKYNFTEDESKDINGALYYLLARSDNYTHLLLINTLLQKTKPKLGFDLGDDKDIVYVYEVLKKVREKEILDFFLKELTEPFIFPYVYNLSKQMFLDHKFREILCKNIANVDSELDVYLQSIYYISYIDEQILTLKEVLVNLELCLRLYKSVRTYEYAPKAIVALLRMLLYRRYKENSVMFKTPFSNNDKNDNDKKEHEGSTSNNNINNNINNNKINERSINNSNTSNNNINDITIGIGNMDISGRNIEDINNNNPNNEELEKIKNNIYNSAEEYNGISESEDFLLNDSKDNFINKRNNKQEYINETDTNQTNDSINYKIPLSLIKNISHLIQLRDKAQEKISLPVMKSNKPKLSYSEKIHSILIEIASTADPIIVYFSIKLLYHLSLIEQKHITTLTMFLDKDEHISYPFMTLIKDIITNIKPKENNKKNNNFILSNRFFAFKSTDNIRIFKIKIQLLLILFNEYARKEIEYGLKIYPFIALEYIIKDHITNNKPDNTINTGTSYILKKAIEYCSSKNKNKTYEILFTYENNTKIYNIIKNIINKEEYNNKHKEQPPTNNNNHPHIVLLANMVNKIPDTSHLSTEEKIYLYLVLYNRKIINKDYIMRYIEELSVDHKEKYKYIISYINNDNNNDDSKECGDKEGDINNDGKDCDLNNNDIINNNKKDDGKESDINNNNK</sequence>
<dbReference type="AlphaFoldDB" id="S7W7R2"/>
<name>S7W7R2_SPRLO</name>
<reference evidence="3" key="1">
    <citation type="journal article" date="2013" name="PLoS Genet.">
        <title>The genome of Spraguea lophii and the basis of host-microsporidian interactions.</title>
        <authorList>
            <person name="Campbell S.E."/>
            <person name="Williams T.A."/>
            <person name="Yousuf A."/>
            <person name="Soanes D.M."/>
            <person name="Paszkiewicz K.H."/>
            <person name="Williams B.A.P."/>
        </authorList>
    </citation>
    <scope>NUCLEOTIDE SEQUENCE [LARGE SCALE GENOMIC DNA]</scope>
    <source>
        <strain evidence="3">42_110</strain>
    </source>
</reference>
<protein>
    <submittedName>
        <fullName evidence="2">Uncharacterized protein</fullName>
    </submittedName>
</protein>
<comment type="caution">
    <text evidence="2">The sequence shown here is derived from an EMBL/GenBank/DDBJ whole genome shotgun (WGS) entry which is preliminary data.</text>
</comment>
<accession>S7W7R2</accession>
<dbReference type="EMBL" id="ATCN01000523">
    <property type="protein sequence ID" value="EPR78856.1"/>
    <property type="molecule type" value="Genomic_DNA"/>
</dbReference>
<feature type="region of interest" description="Disordered" evidence="1">
    <location>
        <begin position="699"/>
        <end position="745"/>
    </location>
</feature>
<evidence type="ECO:0000313" key="2">
    <source>
        <dbReference type="EMBL" id="EPR78856.1"/>
    </source>
</evidence>
<feature type="compositionally biased region" description="Low complexity" evidence="1">
    <location>
        <begin position="266"/>
        <end position="294"/>
    </location>
</feature>
<organism evidence="2 3">
    <name type="scientific">Spraguea lophii (strain 42_110)</name>
    <name type="common">Microsporidian parasite</name>
    <dbReference type="NCBI Taxonomy" id="1358809"/>
    <lineage>
        <taxon>Eukaryota</taxon>
        <taxon>Fungi</taxon>
        <taxon>Fungi incertae sedis</taxon>
        <taxon>Microsporidia</taxon>
        <taxon>Spragueidae</taxon>
        <taxon>Spraguea</taxon>
    </lineage>
</organism>
<evidence type="ECO:0000313" key="3">
    <source>
        <dbReference type="Proteomes" id="UP000014978"/>
    </source>
</evidence>
<keyword evidence="3" id="KW-1185">Reference proteome</keyword>
<proteinExistence type="predicted"/>
<dbReference type="VEuPathDB" id="MicrosporidiaDB:SLOPH_996"/>
<gene>
    <name evidence="2" type="ORF">SLOPH_996</name>
</gene>
<dbReference type="InParanoid" id="S7W7R2"/>
<dbReference type="Proteomes" id="UP000014978">
    <property type="component" value="Unassembled WGS sequence"/>
</dbReference>
<feature type="compositionally biased region" description="Basic and acidic residues" evidence="1">
    <location>
        <begin position="730"/>
        <end position="739"/>
    </location>
</feature>
<evidence type="ECO:0000256" key="1">
    <source>
        <dbReference type="SAM" id="MobiDB-lite"/>
    </source>
</evidence>
<feature type="region of interest" description="Disordered" evidence="1">
    <location>
        <begin position="247"/>
        <end position="294"/>
    </location>
</feature>
<feature type="compositionally biased region" description="Basic and acidic residues" evidence="1">
    <location>
        <begin position="700"/>
        <end position="720"/>
    </location>
</feature>